<keyword evidence="1" id="KW-0472">Membrane</keyword>
<keyword evidence="1" id="KW-1133">Transmembrane helix</keyword>
<sequence length="153" mass="17314">MALQHSEVSSIVALLSNLCLFLSNFSLTFRIVIFPFFFFFFPSCSGWASNLGLETFGVRSVYCQRQRRGMTGHGKCKTGRKGIGRADGHGPGSFLTMDESQNVQNAEQQANEQEGLLLLRRPLFFFSFFQPFEFAEAVRRKKTVVTIGTYFNV</sequence>
<organism evidence="2 3">
    <name type="scientific">Trichoderma ghanense</name>
    <dbReference type="NCBI Taxonomy" id="65468"/>
    <lineage>
        <taxon>Eukaryota</taxon>
        <taxon>Fungi</taxon>
        <taxon>Dikarya</taxon>
        <taxon>Ascomycota</taxon>
        <taxon>Pezizomycotina</taxon>
        <taxon>Sordariomycetes</taxon>
        <taxon>Hypocreomycetidae</taxon>
        <taxon>Hypocreales</taxon>
        <taxon>Hypocreaceae</taxon>
        <taxon>Trichoderma</taxon>
    </lineage>
</organism>
<protein>
    <submittedName>
        <fullName evidence="2">Uncharacterized protein</fullName>
    </submittedName>
</protein>
<name>A0ABY2HGS0_9HYPO</name>
<dbReference type="RefSeq" id="XP_073562711.1">
    <property type="nucleotide sequence ID" value="XM_073699561.1"/>
</dbReference>
<proteinExistence type="predicted"/>
<accession>A0ABY2HGS0</accession>
<reference evidence="2 3" key="1">
    <citation type="submission" date="2018-01" db="EMBL/GenBank/DDBJ databases">
        <title>Genome characterization of the sugarcane-associated fungus Trichoderma ghanense CCMA-1212 and their application in lignocelulose bioconversion.</title>
        <authorList>
            <person name="Steindorff A.S."/>
            <person name="Mendes T.D."/>
            <person name="Vilela E.S.D."/>
            <person name="Rodrigues D.S."/>
            <person name="Formighieri E.F."/>
            <person name="Melo I.S."/>
            <person name="Favaro L.C.L."/>
        </authorList>
    </citation>
    <scope>NUCLEOTIDE SEQUENCE [LARGE SCALE GENOMIC DNA]</scope>
    <source>
        <strain evidence="2 3">CCMA-1212</strain>
    </source>
</reference>
<evidence type="ECO:0000313" key="3">
    <source>
        <dbReference type="Proteomes" id="UP001642720"/>
    </source>
</evidence>
<keyword evidence="3" id="KW-1185">Reference proteome</keyword>
<gene>
    <name evidence="2" type="ORF">CCMA1212_002167</name>
</gene>
<feature type="transmembrane region" description="Helical" evidence="1">
    <location>
        <begin position="12"/>
        <end position="41"/>
    </location>
</feature>
<evidence type="ECO:0000256" key="1">
    <source>
        <dbReference type="SAM" id="Phobius"/>
    </source>
</evidence>
<keyword evidence="1" id="KW-0812">Transmembrane</keyword>
<comment type="caution">
    <text evidence="2">The sequence shown here is derived from an EMBL/GenBank/DDBJ whole genome shotgun (WGS) entry which is preliminary data.</text>
</comment>
<dbReference type="GeneID" id="300574011"/>
<dbReference type="EMBL" id="PPTA01000002">
    <property type="protein sequence ID" value="TFB06510.1"/>
    <property type="molecule type" value="Genomic_DNA"/>
</dbReference>
<dbReference type="Proteomes" id="UP001642720">
    <property type="component" value="Unassembled WGS sequence"/>
</dbReference>
<evidence type="ECO:0000313" key="2">
    <source>
        <dbReference type="EMBL" id="TFB06510.1"/>
    </source>
</evidence>